<dbReference type="Proteomes" id="UP000094296">
    <property type="component" value="Unassembled WGS sequence"/>
</dbReference>
<name>A0A1E5G0W6_9FIRM</name>
<dbReference type="AlphaFoldDB" id="A0A1E5G0W6"/>
<proteinExistence type="predicted"/>
<accession>A0A1E5G0W6</accession>
<dbReference type="Pfam" id="PF13797">
    <property type="entry name" value="Post_transc_reg"/>
    <property type="match status" value="1"/>
</dbReference>
<reference evidence="1 2" key="1">
    <citation type="submission" date="2016-09" db="EMBL/GenBank/DDBJ databases">
        <title>Draft genome sequence for the type strain of Desulfuribacillus alkaliarsenatis AHT28, an obligately anaerobic, sulfidogenic bacterium isolated from Russian soda lake sediments.</title>
        <authorList>
            <person name="Abin C.A."/>
            <person name="Hollibaugh J.T."/>
        </authorList>
    </citation>
    <scope>NUCLEOTIDE SEQUENCE [LARGE SCALE GENOMIC DNA]</scope>
    <source>
        <strain evidence="1 2">AHT28</strain>
    </source>
</reference>
<dbReference type="EMBL" id="MIJE01000032">
    <property type="protein sequence ID" value="OEF96379.1"/>
    <property type="molecule type" value="Genomic_DNA"/>
</dbReference>
<keyword evidence="2" id="KW-1185">Reference proteome</keyword>
<evidence type="ECO:0000313" key="1">
    <source>
        <dbReference type="EMBL" id="OEF96379.1"/>
    </source>
</evidence>
<sequence length="61" mass="7075">MKADELKLMGIRATGKQVWLCVSSKYKKDYPEFHQVVNDILSLKSSKFMNWLMVQAQKGLI</sequence>
<dbReference type="InterPro" id="IPR025716">
    <property type="entry name" value="Post-transcriptional_regulator"/>
</dbReference>
<dbReference type="STRING" id="766136.BHF68_09295"/>
<evidence type="ECO:0000313" key="2">
    <source>
        <dbReference type="Proteomes" id="UP000094296"/>
    </source>
</evidence>
<organism evidence="1 2">
    <name type="scientific">Desulfuribacillus alkaliarsenatis</name>
    <dbReference type="NCBI Taxonomy" id="766136"/>
    <lineage>
        <taxon>Bacteria</taxon>
        <taxon>Bacillati</taxon>
        <taxon>Bacillota</taxon>
        <taxon>Desulfuribacillia</taxon>
        <taxon>Desulfuribacillales</taxon>
        <taxon>Desulfuribacillaceae</taxon>
        <taxon>Desulfuribacillus</taxon>
    </lineage>
</organism>
<gene>
    <name evidence="1" type="ORF">BHF68_09295</name>
</gene>
<comment type="caution">
    <text evidence="1">The sequence shown here is derived from an EMBL/GenBank/DDBJ whole genome shotgun (WGS) entry which is preliminary data.</text>
</comment>
<protein>
    <submittedName>
        <fullName evidence="1">Uncharacterized protein</fullName>
    </submittedName>
</protein>